<protein>
    <submittedName>
        <fullName evidence="1">Uncharacterized protein</fullName>
    </submittedName>
</protein>
<dbReference type="AlphaFoldDB" id="A0A371EQN9"/>
<evidence type="ECO:0000313" key="2">
    <source>
        <dbReference type="Proteomes" id="UP000257109"/>
    </source>
</evidence>
<accession>A0A371EQN9</accession>
<evidence type="ECO:0000313" key="1">
    <source>
        <dbReference type="EMBL" id="RDX68367.1"/>
    </source>
</evidence>
<keyword evidence="2" id="KW-1185">Reference proteome</keyword>
<dbReference type="Proteomes" id="UP000257109">
    <property type="component" value="Unassembled WGS sequence"/>
</dbReference>
<sequence>MESLISRGASRKKSSSGTSLDRLNVVAFLVHEVVKLQRREIHGCLGTLRFRFHAVFLEQDTAICLKTNEES</sequence>
<proteinExistence type="predicted"/>
<name>A0A371EQN9_MUCPR</name>
<reference evidence="1" key="1">
    <citation type="submission" date="2018-05" db="EMBL/GenBank/DDBJ databases">
        <title>Draft genome of Mucuna pruriens seed.</title>
        <authorList>
            <person name="Nnadi N.E."/>
            <person name="Vos R."/>
            <person name="Hasami M.H."/>
            <person name="Devisetty U.K."/>
            <person name="Aguiy J.C."/>
        </authorList>
    </citation>
    <scope>NUCLEOTIDE SEQUENCE [LARGE SCALE GENOMIC DNA]</scope>
    <source>
        <strain evidence="1">JCA_2017</strain>
    </source>
</reference>
<comment type="caution">
    <text evidence="1">The sequence shown here is derived from an EMBL/GenBank/DDBJ whole genome shotgun (WGS) entry which is preliminary data.</text>
</comment>
<organism evidence="1 2">
    <name type="scientific">Mucuna pruriens</name>
    <name type="common">Velvet bean</name>
    <name type="synonym">Dolichos pruriens</name>
    <dbReference type="NCBI Taxonomy" id="157652"/>
    <lineage>
        <taxon>Eukaryota</taxon>
        <taxon>Viridiplantae</taxon>
        <taxon>Streptophyta</taxon>
        <taxon>Embryophyta</taxon>
        <taxon>Tracheophyta</taxon>
        <taxon>Spermatophyta</taxon>
        <taxon>Magnoliopsida</taxon>
        <taxon>eudicotyledons</taxon>
        <taxon>Gunneridae</taxon>
        <taxon>Pentapetalae</taxon>
        <taxon>rosids</taxon>
        <taxon>fabids</taxon>
        <taxon>Fabales</taxon>
        <taxon>Fabaceae</taxon>
        <taxon>Papilionoideae</taxon>
        <taxon>50 kb inversion clade</taxon>
        <taxon>NPAAA clade</taxon>
        <taxon>indigoferoid/millettioid clade</taxon>
        <taxon>Phaseoleae</taxon>
        <taxon>Mucuna</taxon>
    </lineage>
</organism>
<gene>
    <name evidence="1" type="ORF">CR513_52653</name>
</gene>
<feature type="non-terminal residue" evidence="1">
    <location>
        <position position="1"/>
    </location>
</feature>
<dbReference type="EMBL" id="QJKJ01012574">
    <property type="protein sequence ID" value="RDX68367.1"/>
    <property type="molecule type" value="Genomic_DNA"/>
</dbReference>